<dbReference type="FunFam" id="3.40.50.10860:FF:000005">
    <property type="entry name" value="C-1-tetrahydrofolate synthase, cytoplasmic, putative"/>
    <property type="match status" value="1"/>
</dbReference>
<dbReference type="HAMAP" id="MF_01543">
    <property type="entry name" value="FTHFS"/>
    <property type="match status" value="1"/>
</dbReference>
<keyword evidence="9" id="KW-0554">One-carbon metabolism</keyword>
<dbReference type="SUPFAM" id="SSF52540">
    <property type="entry name" value="P-loop containing nucleoside triphosphate hydrolases"/>
    <property type="match status" value="1"/>
</dbReference>
<dbReference type="PROSITE" id="PS00722">
    <property type="entry name" value="FTHFS_2"/>
    <property type="match status" value="1"/>
</dbReference>
<feature type="domain" description="Tetrahydrofolate dehydrogenase/cyclohydrolase NAD(P)-binding" evidence="21">
    <location>
        <begin position="174"/>
        <end position="321"/>
    </location>
</feature>
<dbReference type="InterPro" id="IPR020630">
    <property type="entry name" value="THF_DH/CycHdrlase_cat_dom"/>
</dbReference>
<dbReference type="EMBL" id="JABSTU010000005">
    <property type="protein sequence ID" value="KAH8030259.1"/>
    <property type="molecule type" value="Genomic_DNA"/>
</dbReference>
<comment type="subunit">
    <text evidence="4">Homodimer.</text>
</comment>
<organism evidence="22 23">
    <name type="scientific">Rhipicephalus microplus</name>
    <name type="common">Cattle tick</name>
    <name type="synonym">Boophilus microplus</name>
    <dbReference type="NCBI Taxonomy" id="6941"/>
    <lineage>
        <taxon>Eukaryota</taxon>
        <taxon>Metazoa</taxon>
        <taxon>Ecdysozoa</taxon>
        <taxon>Arthropoda</taxon>
        <taxon>Chelicerata</taxon>
        <taxon>Arachnida</taxon>
        <taxon>Acari</taxon>
        <taxon>Parasitiformes</taxon>
        <taxon>Ixodida</taxon>
        <taxon>Ixodoidea</taxon>
        <taxon>Ixodidae</taxon>
        <taxon>Rhipicephalinae</taxon>
        <taxon>Rhipicephalus</taxon>
        <taxon>Boophilus</taxon>
    </lineage>
</organism>
<dbReference type="Pfam" id="PF00763">
    <property type="entry name" value="THF_DHG_CYH"/>
    <property type="match status" value="1"/>
</dbReference>
<dbReference type="PRINTS" id="PR00085">
    <property type="entry name" value="THFDHDRGNASE"/>
</dbReference>
<evidence type="ECO:0000256" key="6">
    <source>
        <dbReference type="ARBA" id="ARBA00012776"/>
    </source>
</evidence>
<gene>
    <name evidence="22" type="ORF">HPB51_006691</name>
</gene>
<dbReference type="FunFam" id="3.40.50.720:FF:000006">
    <property type="entry name" value="Bifunctional protein FolD"/>
    <property type="match status" value="1"/>
</dbReference>
<evidence type="ECO:0000313" key="22">
    <source>
        <dbReference type="EMBL" id="KAH8030259.1"/>
    </source>
</evidence>
<proteinExistence type="inferred from homology"/>
<dbReference type="SUPFAM" id="SSF53223">
    <property type="entry name" value="Aminoacid dehydrogenase-like, N-terminal domain"/>
    <property type="match status" value="1"/>
</dbReference>
<dbReference type="GO" id="GO:0005829">
    <property type="term" value="C:cytosol"/>
    <property type="evidence" value="ECO:0007669"/>
    <property type="project" value="TreeGrafter"/>
</dbReference>
<dbReference type="FunFam" id="3.40.50.300:FF:001859">
    <property type="entry name" value="Formate--tetrahydrofolate ligase"/>
    <property type="match status" value="1"/>
</dbReference>
<dbReference type="VEuPathDB" id="VectorBase:LOC119164035"/>
<keyword evidence="10" id="KW-0436">Ligase</keyword>
<evidence type="ECO:0000256" key="17">
    <source>
        <dbReference type="ARBA" id="ARBA00036357"/>
    </source>
</evidence>
<dbReference type="CDD" id="cd00477">
    <property type="entry name" value="FTHFS"/>
    <property type="match status" value="1"/>
</dbReference>
<evidence type="ECO:0000256" key="12">
    <source>
        <dbReference type="ARBA" id="ARBA00022801"/>
    </source>
</evidence>
<dbReference type="InterPro" id="IPR027417">
    <property type="entry name" value="P-loop_NTPase"/>
</dbReference>
<comment type="caution">
    <text evidence="22">The sequence shown here is derived from an EMBL/GenBank/DDBJ whole genome shotgun (WGS) entry which is preliminary data.</text>
</comment>
<evidence type="ECO:0000256" key="10">
    <source>
        <dbReference type="ARBA" id="ARBA00022598"/>
    </source>
</evidence>
<keyword evidence="23" id="KW-1185">Reference proteome</keyword>
<evidence type="ECO:0000259" key="21">
    <source>
        <dbReference type="Pfam" id="PF02882"/>
    </source>
</evidence>
<comment type="similarity">
    <text evidence="2">In the N-terminal section; belongs to the tetrahydrofolate dehydrogenase/cyclohydrolase family.</text>
</comment>
<dbReference type="GO" id="GO:0005524">
    <property type="term" value="F:ATP binding"/>
    <property type="evidence" value="ECO:0007669"/>
    <property type="project" value="UniProtKB-KW"/>
</dbReference>
<evidence type="ECO:0000256" key="2">
    <source>
        <dbReference type="ARBA" id="ARBA00005559"/>
    </source>
</evidence>
<dbReference type="InterPro" id="IPR000559">
    <property type="entry name" value="Formate_THF_ligase"/>
</dbReference>
<dbReference type="PANTHER" id="PTHR48099:SF5">
    <property type="entry name" value="C-1-TETRAHYDROFOLATE SYNTHASE, CYTOPLASMIC"/>
    <property type="match status" value="1"/>
</dbReference>
<evidence type="ECO:0000256" key="18">
    <source>
        <dbReference type="ARBA" id="ARBA00049033"/>
    </source>
</evidence>
<dbReference type="EC" id="3.5.4.9" evidence="6"/>
<reference evidence="22" key="2">
    <citation type="submission" date="2021-09" db="EMBL/GenBank/DDBJ databases">
        <authorList>
            <person name="Jia N."/>
            <person name="Wang J."/>
            <person name="Shi W."/>
            <person name="Du L."/>
            <person name="Sun Y."/>
            <person name="Zhan W."/>
            <person name="Jiang J."/>
            <person name="Wang Q."/>
            <person name="Zhang B."/>
            <person name="Ji P."/>
            <person name="Sakyi L.B."/>
            <person name="Cui X."/>
            <person name="Yuan T."/>
            <person name="Jiang B."/>
            <person name="Yang W."/>
            <person name="Lam T.T.-Y."/>
            <person name="Chang Q."/>
            <person name="Ding S."/>
            <person name="Wang X."/>
            <person name="Zhu J."/>
            <person name="Ruan X."/>
            <person name="Zhao L."/>
            <person name="Wei J."/>
            <person name="Que T."/>
            <person name="Du C."/>
            <person name="Cheng J."/>
            <person name="Dai P."/>
            <person name="Han X."/>
            <person name="Huang E."/>
            <person name="Gao Y."/>
            <person name="Liu J."/>
            <person name="Shao H."/>
            <person name="Ye R."/>
            <person name="Li L."/>
            <person name="Wei W."/>
            <person name="Wang X."/>
            <person name="Wang C."/>
            <person name="Huo Q."/>
            <person name="Li W."/>
            <person name="Guo W."/>
            <person name="Chen H."/>
            <person name="Chen S."/>
            <person name="Zhou L."/>
            <person name="Zhou L."/>
            <person name="Ni X."/>
            <person name="Tian J."/>
            <person name="Zhou Y."/>
            <person name="Sheng Y."/>
            <person name="Liu T."/>
            <person name="Pan Y."/>
            <person name="Xia L."/>
            <person name="Li J."/>
            <person name="Zhao F."/>
            <person name="Cao W."/>
        </authorList>
    </citation>
    <scope>NUCLEOTIDE SEQUENCE</scope>
    <source>
        <strain evidence="22">Rmic-2018</strain>
        <tissue evidence="22">Larvae</tissue>
    </source>
</reference>
<dbReference type="Pfam" id="PF01268">
    <property type="entry name" value="FTHFS"/>
    <property type="match status" value="1"/>
</dbReference>
<evidence type="ECO:0000256" key="5">
    <source>
        <dbReference type="ARBA" id="ARBA00012295"/>
    </source>
</evidence>
<dbReference type="EC" id="1.5.1.5" evidence="7"/>
<evidence type="ECO:0000259" key="20">
    <source>
        <dbReference type="Pfam" id="PF00763"/>
    </source>
</evidence>
<reference evidence="22" key="1">
    <citation type="journal article" date="2020" name="Cell">
        <title>Large-Scale Comparative Analyses of Tick Genomes Elucidate Their Genetic Diversity and Vector Capacities.</title>
        <authorList>
            <consortium name="Tick Genome and Microbiome Consortium (TIGMIC)"/>
            <person name="Jia N."/>
            <person name="Wang J."/>
            <person name="Shi W."/>
            <person name="Du L."/>
            <person name="Sun Y."/>
            <person name="Zhan W."/>
            <person name="Jiang J.F."/>
            <person name="Wang Q."/>
            <person name="Zhang B."/>
            <person name="Ji P."/>
            <person name="Bell-Sakyi L."/>
            <person name="Cui X.M."/>
            <person name="Yuan T.T."/>
            <person name="Jiang B.G."/>
            <person name="Yang W.F."/>
            <person name="Lam T.T."/>
            <person name="Chang Q.C."/>
            <person name="Ding S.J."/>
            <person name="Wang X.J."/>
            <person name="Zhu J.G."/>
            <person name="Ruan X.D."/>
            <person name="Zhao L."/>
            <person name="Wei J.T."/>
            <person name="Ye R.Z."/>
            <person name="Que T.C."/>
            <person name="Du C.H."/>
            <person name="Zhou Y.H."/>
            <person name="Cheng J.X."/>
            <person name="Dai P.F."/>
            <person name="Guo W.B."/>
            <person name="Han X.H."/>
            <person name="Huang E.J."/>
            <person name="Li L.F."/>
            <person name="Wei W."/>
            <person name="Gao Y.C."/>
            <person name="Liu J.Z."/>
            <person name="Shao H.Z."/>
            <person name="Wang X."/>
            <person name="Wang C.C."/>
            <person name="Yang T.C."/>
            <person name="Huo Q.B."/>
            <person name="Li W."/>
            <person name="Chen H.Y."/>
            <person name="Chen S.E."/>
            <person name="Zhou L.G."/>
            <person name="Ni X.B."/>
            <person name="Tian J.H."/>
            <person name="Sheng Y."/>
            <person name="Liu T."/>
            <person name="Pan Y.S."/>
            <person name="Xia L.Y."/>
            <person name="Li J."/>
            <person name="Zhao F."/>
            <person name="Cao W.C."/>
        </authorList>
    </citation>
    <scope>NUCLEOTIDE SEQUENCE</scope>
    <source>
        <strain evidence="22">Rmic-2018</strain>
    </source>
</reference>
<dbReference type="SUPFAM" id="SSF51735">
    <property type="entry name" value="NAD(P)-binding Rossmann-fold domains"/>
    <property type="match status" value="1"/>
</dbReference>
<dbReference type="PROSITE" id="PS00721">
    <property type="entry name" value="FTHFS_1"/>
    <property type="match status" value="1"/>
</dbReference>
<sequence>MEGTESAKSPVRVATIVEAAPLSLAPLNDSVRDERLVFQDHALNRARLEIKLMALNLEIREKLAEEVKAIKAKHPEFRPMLAIVQVGGREDSNVYIRMKRRAAEEVGAESQHIKFPRTITEERCKATGCNNELPTPINSNRITNAVSPEKDVDGIHDQNAGRLAHGELEGFFVPCTPRGCLELIKRSGVPIVGARAVVLGRSKIVGSPMSSLLLWNHATVTTCHSKTKDLPSMCREADILVVAIGRPRMVKADWVKPGAVVIDCGINAIPDATRSSGTRLVGDVDYDEVKKVASYITPVPEGVGPMTVAMLISNTVDSAKRCLKASLKRFGDLAAGFAYATPIPLERLLGLTEAPPSFVFVRLSPRAARSAGFGSRRNPAAADGDSSRHHPSCGARSKGTDGPLQSLPVEVKKTAVRPVSRTITPWDTSHNHVGSSRLWLPAAVVQGLRYSATDPQVAGSNPDCGGCIFDEGENAVGPCAQIRVHVKEPRVTPVPSDLDIAFAQKPKLVDELAREMGLEPHEWEPHGRHKAKLLLPLLNKQGTDGHYVLVTGVNPTPLGEGKSTTSVGLVQALGAHLGRNAIACLRQPSQGPTFGIKGGAAGGGYAQVIPMDDLNLHLTGDMHAVTAANNLLAAQLDARILHETTQQDAALFGRLVTPRQGAKCFSESQRRRLARLGLPVDANPEDLTAEQAARFARLDVDVNSITWNRVMDTNDRFLRRITIGQGPAESKATRQTQFDITPASEVMAVLALAKDMEDLRDRLRAIVVASDRKGNPVTADDLGAAGAMLVLLKDAACPTLLQTLEGTPVLIHCGPFANIAHGNSSVIADRMALKLVGPNGYVVTEGGFGADNGMEKFVDIKCRASGLSPSAVVIVATVRALKVHGGGPLIALGAPLPAQYRTEDLSLVRSGFCNLARHIENAAKLGLPAVVAINAFSTDTAAELELVREMSVAAGAQGAIVCRHWELGGEGAVDLARAVEEACAKPRPQLRFSYDLSLSIESKLEAIARTIYGARCVELSPLAKTQAERFERQGYGKMAVCIAKTPLSLSHDPKLLGSPRDFVLPVRELRLSAGAGFVYALAGDVTTMPGLPTRPALMDIDLDVTTGRPIGLF</sequence>
<evidence type="ECO:0000256" key="19">
    <source>
        <dbReference type="SAM" id="MobiDB-lite"/>
    </source>
</evidence>
<name>A0A9J6E6P6_RHIMP</name>
<dbReference type="InterPro" id="IPR036291">
    <property type="entry name" value="NAD(P)-bd_dom_sf"/>
</dbReference>
<dbReference type="InterPro" id="IPR020631">
    <property type="entry name" value="THF_DH/CycHdrlase_NAD-bd_dom"/>
</dbReference>
<feature type="domain" description="Tetrahydrofolate dehydrogenase/cyclohydrolase catalytic" evidence="20">
    <location>
        <begin position="54"/>
        <end position="153"/>
    </location>
</feature>
<dbReference type="GO" id="GO:0004488">
    <property type="term" value="F:methylenetetrahydrofolate dehydrogenase (NADP+) activity"/>
    <property type="evidence" value="ECO:0007669"/>
    <property type="project" value="UniProtKB-EC"/>
</dbReference>
<dbReference type="Gene3D" id="3.10.410.10">
    <property type="entry name" value="Formyltetrahydrofolate synthetase, domain 3"/>
    <property type="match status" value="1"/>
</dbReference>
<protein>
    <recommendedName>
        <fullName evidence="8">C-1-tetrahydrofolate synthase, cytoplasmic</fullName>
        <ecNumber evidence="7">1.5.1.5</ecNumber>
        <ecNumber evidence="6">3.5.4.9</ecNumber>
        <ecNumber evidence="5">6.3.4.3</ecNumber>
    </recommendedName>
</protein>
<comment type="catalytic activity">
    <reaction evidence="18">
        <text>(6S)-5,6,7,8-tetrahydrofolate + formate + ATP = (6R)-10-formyltetrahydrofolate + ADP + phosphate</text>
        <dbReference type="Rhea" id="RHEA:20221"/>
        <dbReference type="ChEBI" id="CHEBI:15740"/>
        <dbReference type="ChEBI" id="CHEBI:30616"/>
        <dbReference type="ChEBI" id="CHEBI:43474"/>
        <dbReference type="ChEBI" id="CHEBI:57453"/>
        <dbReference type="ChEBI" id="CHEBI:195366"/>
        <dbReference type="ChEBI" id="CHEBI:456216"/>
        <dbReference type="EC" id="6.3.4.3"/>
    </reaction>
</comment>
<comment type="similarity">
    <text evidence="3">In the C-terminal section; belongs to the formate--tetrahydrofolate ligase family.</text>
</comment>
<dbReference type="InterPro" id="IPR046346">
    <property type="entry name" value="Aminoacid_DH-like_N_sf"/>
</dbReference>
<dbReference type="Gene3D" id="3.40.50.300">
    <property type="entry name" value="P-loop containing nucleotide triphosphate hydrolases"/>
    <property type="match status" value="2"/>
</dbReference>
<keyword evidence="16" id="KW-0511">Multifunctional enzyme</keyword>
<dbReference type="FunFam" id="3.10.410.10:FF:000001">
    <property type="entry name" value="Putative formate--tetrahydrofolate ligase"/>
    <property type="match status" value="1"/>
</dbReference>
<evidence type="ECO:0000256" key="13">
    <source>
        <dbReference type="ARBA" id="ARBA00022840"/>
    </source>
</evidence>
<evidence type="ECO:0000256" key="11">
    <source>
        <dbReference type="ARBA" id="ARBA00022741"/>
    </source>
</evidence>
<comment type="pathway">
    <text evidence="1">One-carbon metabolism; tetrahydrofolate interconversion.</text>
</comment>
<evidence type="ECO:0000313" key="23">
    <source>
        <dbReference type="Proteomes" id="UP000821866"/>
    </source>
</evidence>
<evidence type="ECO:0000256" key="4">
    <source>
        <dbReference type="ARBA" id="ARBA00011738"/>
    </source>
</evidence>
<dbReference type="InterPro" id="IPR000672">
    <property type="entry name" value="THF_DH/CycHdrlase"/>
</dbReference>
<dbReference type="CDD" id="cd01080">
    <property type="entry name" value="NAD_bind_m-THF_DH_Cyclohyd"/>
    <property type="match status" value="1"/>
</dbReference>
<dbReference type="FunFam" id="3.40.50.300:FF:000245">
    <property type="entry name" value="C-1-tetrahydrofolate synthase, cytoplasmic"/>
    <property type="match status" value="1"/>
</dbReference>
<evidence type="ECO:0000256" key="15">
    <source>
        <dbReference type="ARBA" id="ARBA00023002"/>
    </source>
</evidence>
<keyword evidence="14" id="KW-0521">NADP</keyword>
<dbReference type="EC" id="6.3.4.3" evidence="5"/>
<dbReference type="Gene3D" id="1.10.8.770">
    <property type="match status" value="1"/>
</dbReference>
<dbReference type="GO" id="GO:0004477">
    <property type="term" value="F:methenyltetrahydrofolate cyclohydrolase activity"/>
    <property type="evidence" value="ECO:0007669"/>
    <property type="project" value="UniProtKB-EC"/>
</dbReference>
<evidence type="ECO:0000256" key="7">
    <source>
        <dbReference type="ARBA" id="ARBA00012859"/>
    </source>
</evidence>
<evidence type="ECO:0000256" key="9">
    <source>
        <dbReference type="ARBA" id="ARBA00022563"/>
    </source>
</evidence>
<keyword evidence="12" id="KW-0378">Hydrolase</keyword>
<dbReference type="Pfam" id="PF02882">
    <property type="entry name" value="THF_DHG_CYH_C"/>
    <property type="match status" value="1"/>
</dbReference>
<evidence type="ECO:0000256" key="8">
    <source>
        <dbReference type="ARBA" id="ARBA00017592"/>
    </source>
</evidence>
<comment type="catalytic activity">
    <reaction evidence="17">
        <text>(6R)-5,10-methenyltetrahydrofolate + H2O = (6R)-10-formyltetrahydrofolate + H(+)</text>
        <dbReference type="Rhea" id="RHEA:23700"/>
        <dbReference type="ChEBI" id="CHEBI:15377"/>
        <dbReference type="ChEBI" id="CHEBI:15378"/>
        <dbReference type="ChEBI" id="CHEBI:57455"/>
        <dbReference type="ChEBI" id="CHEBI:195366"/>
        <dbReference type="EC" id="3.5.4.9"/>
    </reaction>
</comment>
<dbReference type="GO" id="GO:0035999">
    <property type="term" value="P:tetrahydrofolate interconversion"/>
    <property type="evidence" value="ECO:0007669"/>
    <property type="project" value="TreeGrafter"/>
</dbReference>
<dbReference type="Gene3D" id="3.40.50.10860">
    <property type="entry name" value="Leucine Dehydrogenase, chain A, domain 1"/>
    <property type="match status" value="1"/>
</dbReference>
<keyword evidence="11" id="KW-0547">Nucleotide-binding</keyword>
<accession>A0A9J6E6P6</accession>
<keyword evidence="15" id="KW-0560">Oxidoreductase</keyword>
<evidence type="ECO:0000256" key="16">
    <source>
        <dbReference type="ARBA" id="ARBA00023268"/>
    </source>
</evidence>
<dbReference type="GO" id="GO:0004329">
    <property type="term" value="F:formate-tetrahydrofolate ligase activity"/>
    <property type="evidence" value="ECO:0007669"/>
    <property type="project" value="UniProtKB-EC"/>
</dbReference>
<evidence type="ECO:0000256" key="1">
    <source>
        <dbReference type="ARBA" id="ARBA00004777"/>
    </source>
</evidence>
<dbReference type="AlphaFoldDB" id="A0A9J6E6P6"/>
<evidence type="ECO:0000256" key="3">
    <source>
        <dbReference type="ARBA" id="ARBA00006985"/>
    </source>
</evidence>
<dbReference type="Proteomes" id="UP000821866">
    <property type="component" value="Chromosome 3"/>
</dbReference>
<dbReference type="PANTHER" id="PTHR48099">
    <property type="entry name" value="C-1-TETRAHYDROFOLATE SYNTHASE, CYTOPLASMIC-RELATED"/>
    <property type="match status" value="1"/>
</dbReference>
<keyword evidence="13" id="KW-0067">ATP-binding</keyword>
<dbReference type="Gene3D" id="3.40.50.720">
    <property type="entry name" value="NAD(P)-binding Rossmann-like Domain"/>
    <property type="match status" value="1"/>
</dbReference>
<dbReference type="InterPro" id="IPR020628">
    <property type="entry name" value="Formate_THF_ligase_CS"/>
</dbReference>
<evidence type="ECO:0000256" key="14">
    <source>
        <dbReference type="ARBA" id="ARBA00022857"/>
    </source>
</evidence>
<feature type="region of interest" description="Disordered" evidence="19">
    <location>
        <begin position="370"/>
        <end position="408"/>
    </location>
</feature>
<dbReference type="HAMAP" id="MF_01576">
    <property type="entry name" value="THF_DHG_CYH"/>
    <property type="match status" value="1"/>
</dbReference>